<gene>
    <name evidence="3" type="primary">LOC104225733</name>
</gene>
<accession>A0A1U7WF72</accession>
<protein>
    <submittedName>
        <fullName evidence="3">Uncharacterized protein LOC104225733</fullName>
    </submittedName>
</protein>
<dbReference type="AlphaFoldDB" id="A0A1U7WF72"/>
<evidence type="ECO:0000256" key="1">
    <source>
        <dbReference type="SAM" id="MobiDB-lite"/>
    </source>
</evidence>
<feature type="non-terminal residue" evidence="3">
    <location>
        <position position="1"/>
    </location>
</feature>
<evidence type="ECO:0000313" key="3">
    <source>
        <dbReference type="RefSeq" id="XP_009775896.1"/>
    </source>
</evidence>
<organism evidence="2 3">
    <name type="scientific">Nicotiana sylvestris</name>
    <name type="common">Wood tobacco</name>
    <name type="synonym">South American tobacco</name>
    <dbReference type="NCBI Taxonomy" id="4096"/>
    <lineage>
        <taxon>Eukaryota</taxon>
        <taxon>Viridiplantae</taxon>
        <taxon>Streptophyta</taxon>
        <taxon>Embryophyta</taxon>
        <taxon>Tracheophyta</taxon>
        <taxon>Spermatophyta</taxon>
        <taxon>Magnoliopsida</taxon>
        <taxon>eudicotyledons</taxon>
        <taxon>Gunneridae</taxon>
        <taxon>Pentapetalae</taxon>
        <taxon>asterids</taxon>
        <taxon>lamiids</taxon>
        <taxon>Solanales</taxon>
        <taxon>Solanaceae</taxon>
        <taxon>Nicotianoideae</taxon>
        <taxon>Nicotianeae</taxon>
        <taxon>Nicotiana</taxon>
    </lineage>
</organism>
<name>A0A1U7WF72_NICSY</name>
<proteinExistence type="predicted"/>
<dbReference type="RefSeq" id="XP_009775896.1">
    <property type="nucleotide sequence ID" value="XM_009777594.1"/>
</dbReference>
<dbReference type="Proteomes" id="UP000189701">
    <property type="component" value="Unplaced"/>
</dbReference>
<evidence type="ECO:0000313" key="2">
    <source>
        <dbReference type="Proteomes" id="UP000189701"/>
    </source>
</evidence>
<keyword evidence="2" id="KW-1185">Reference proteome</keyword>
<reference evidence="3" key="2">
    <citation type="submission" date="2025-08" db="UniProtKB">
        <authorList>
            <consortium name="RefSeq"/>
        </authorList>
    </citation>
    <scope>IDENTIFICATION</scope>
    <source>
        <tissue evidence="3">Leaf</tissue>
    </source>
</reference>
<feature type="compositionally biased region" description="Pro residues" evidence="1">
    <location>
        <begin position="37"/>
        <end position="48"/>
    </location>
</feature>
<sequence length="154" mass="16843">TVSAPSPSSQSSSYFTPDLSPILPLSPSLAPDFPTSPSIPAPDTPPRYPFRQHHQPSYLKDYVCSSASSSLPITLTSIPIFLKSVFSSLSSSNQGLLKALDNVHELTTYQQESMYPAWQEAMLKIFEALEANATWDIIPLPCGKKPLEINGFTK</sequence>
<reference evidence="2" key="1">
    <citation type="journal article" date="2013" name="Genome Biol.">
        <title>Reference genomes and transcriptomes of Nicotiana sylvestris and Nicotiana tomentosiformis.</title>
        <authorList>
            <person name="Sierro N."/>
            <person name="Battey J.N."/>
            <person name="Ouadi S."/>
            <person name="Bovet L."/>
            <person name="Goepfert S."/>
            <person name="Bakaher N."/>
            <person name="Peitsch M.C."/>
            <person name="Ivanov N.V."/>
        </authorList>
    </citation>
    <scope>NUCLEOTIDE SEQUENCE [LARGE SCALE GENOMIC DNA]</scope>
</reference>
<feature type="region of interest" description="Disordered" evidence="1">
    <location>
        <begin position="25"/>
        <end position="53"/>
    </location>
</feature>